<organism evidence="2 3">
    <name type="scientific">Methanobacterium subterraneum</name>
    <dbReference type="NCBI Taxonomy" id="59277"/>
    <lineage>
        <taxon>Archaea</taxon>
        <taxon>Methanobacteriati</taxon>
        <taxon>Methanobacteriota</taxon>
        <taxon>Methanomada group</taxon>
        <taxon>Methanobacteria</taxon>
        <taxon>Methanobacteriales</taxon>
        <taxon>Methanobacteriaceae</taxon>
        <taxon>Methanobacterium</taxon>
    </lineage>
</organism>
<accession>A0A2H4VPF6</accession>
<proteinExistence type="predicted"/>
<dbReference type="AlphaFoldDB" id="A0A2H4VPF6"/>
<dbReference type="RefSeq" id="WP_100907894.1">
    <property type="nucleotide sequence ID" value="NZ_CP017768.1"/>
</dbReference>
<dbReference type="GeneID" id="35124785"/>
<dbReference type="Proteomes" id="UP000232631">
    <property type="component" value="Chromosome"/>
</dbReference>
<reference evidence="2 3" key="1">
    <citation type="submission" date="2016-10" db="EMBL/GenBank/DDBJ databases">
        <title>Comparative genomics between deep and shallow subseafloor isolates.</title>
        <authorList>
            <person name="Ishii S."/>
            <person name="Miller J.R."/>
            <person name="Sutton G."/>
            <person name="Suzuki S."/>
            <person name="Methe B."/>
            <person name="Inagaki F."/>
            <person name="Imachi H."/>
        </authorList>
    </citation>
    <scope>NUCLEOTIDE SEQUENCE [LARGE SCALE GENOMIC DNA]</scope>
    <source>
        <strain evidence="2 3">A8p</strain>
    </source>
</reference>
<dbReference type="EMBL" id="CP017768">
    <property type="protein sequence ID" value="AUB59984.1"/>
    <property type="molecule type" value="Genomic_DNA"/>
</dbReference>
<dbReference type="KEGG" id="msub:BK009_04400"/>
<gene>
    <name evidence="2" type="ORF">BK009_04400</name>
</gene>
<evidence type="ECO:0000313" key="2">
    <source>
        <dbReference type="EMBL" id="AUB59984.1"/>
    </source>
</evidence>
<feature type="region of interest" description="Disordered" evidence="1">
    <location>
        <begin position="36"/>
        <end position="62"/>
    </location>
</feature>
<sequence>METKYLVGVLVLIVAISGATACSFLLPSSNPLQNNAATSVSSPVAGNDSGTQEQTQKPANNQKTVQAQKVTCTKCGGSGVLKCTSCGGSGKLKGSCVTCGGDGKVYIDGKGVSNPNVIHVVAVLACHEETCSACGGTGGIKTTCTKCGGDGKISCPACGGDGYT</sequence>
<evidence type="ECO:0008006" key="4">
    <source>
        <dbReference type="Google" id="ProtNLM"/>
    </source>
</evidence>
<dbReference type="PROSITE" id="PS51257">
    <property type="entry name" value="PROKAR_LIPOPROTEIN"/>
    <property type="match status" value="1"/>
</dbReference>
<keyword evidence="3" id="KW-1185">Reference proteome</keyword>
<protein>
    <recommendedName>
        <fullName evidence="4">CR-type domain-containing protein</fullName>
    </recommendedName>
</protein>
<name>A0A2H4VPF6_9EURY</name>
<evidence type="ECO:0000313" key="3">
    <source>
        <dbReference type="Proteomes" id="UP000232631"/>
    </source>
</evidence>
<evidence type="ECO:0000256" key="1">
    <source>
        <dbReference type="SAM" id="MobiDB-lite"/>
    </source>
</evidence>